<feature type="transmembrane region" description="Helical" evidence="2">
    <location>
        <begin position="274"/>
        <end position="296"/>
    </location>
</feature>
<feature type="compositionally biased region" description="Polar residues" evidence="1">
    <location>
        <begin position="360"/>
        <end position="378"/>
    </location>
</feature>
<reference evidence="5" key="1">
    <citation type="journal article" date="2017" name="Nat. Ecol. Evol.">
        <title>Genome expansion and lineage-specific genetic innovations in the forest pathogenic fungi Armillaria.</title>
        <authorList>
            <person name="Sipos G."/>
            <person name="Prasanna A.N."/>
            <person name="Walter M.C."/>
            <person name="O'Connor E."/>
            <person name="Balint B."/>
            <person name="Krizsan K."/>
            <person name="Kiss B."/>
            <person name="Hess J."/>
            <person name="Varga T."/>
            <person name="Slot J."/>
            <person name="Riley R."/>
            <person name="Boka B."/>
            <person name="Rigling D."/>
            <person name="Barry K."/>
            <person name="Lee J."/>
            <person name="Mihaltcheva S."/>
            <person name="LaButti K."/>
            <person name="Lipzen A."/>
            <person name="Waldron R."/>
            <person name="Moloney N.M."/>
            <person name="Sperisen C."/>
            <person name="Kredics L."/>
            <person name="Vagvoelgyi C."/>
            <person name="Patrignani A."/>
            <person name="Fitzpatrick D."/>
            <person name="Nagy I."/>
            <person name="Doyle S."/>
            <person name="Anderson J.B."/>
            <person name="Grigoriev I.V."/>
            <person name="Gueldener U."/>
            <person name="Muensterkoetter M."/>
            <person name="Nagy L.G."/>
        </authorList>
    </citation>
    <scope>NUCLEOTIDE SEQUENCE [LARGE SCALE GENOMIC DNA]</scope>
    <source>
        <strain evidence="5">C18/9</strain>
    </source>
</reference>
<evidence type="ECO:0000313" key="5">
    <source>
        <dbReference type="Proteomes" id="UP000219338"/>
    </source>
</evidence>
<evidence type="ECO:0000313" key="4">
    <source>
        <dbReference type="EMBL" id="SJK98675.1"/>
    </source>
</evidence>
<evidence type="ECO:0000256" key="3">
    <source>
        <dbReference type="SAM" id="SignalP"/>
    </source>
</evidence>
<dbReference type="AlphaFoldDB" id="A0A284QQD5"/>
<name>A0A284QQD5_ARMOS</name>
<feature type="chain" id="PRO_5012538026" description="Mid2 domain-containing protein" evidence="3">
    <location>
        <begin position="22"/>
        <end position="428"/>
    </location>
</feature>
<accession>A0A284QQD5</accession>
<organism evidence="4 5">
    <name type="scientific">Armillaria ostoyae</name>
    <name type="common">Armillaria root rot fungus</name>
    <dbReference type="NCBI Taxonomy" id="47428"/>
    <lineage>
        <taxon>Eukaryota</taxon>
        <taxon>Fungi</taxon>
        <taxon>Dikarya</taxon>
        <taxon>Basidiomycota</taxon>
        <taxon>Agaricomycotina</taxon>
        <taxon>Agaricomycetes</taxon>
        <taxon>Agaricomycetidae</taxon>
        <taxon>Agaricales</taxon>
        <taxon>Marasmiineae</taxon>
        <taxon>Physalacriaceae</taxon>
        <taxon>Armillaria</taxon>
    </lineage>
</organism>
<protein>
    <recommendedName>
        <fullName evidence="6">Mid2 domain-containing protein</fullName>
    </recommendedName>
</protein>
<keyword evidence="2" id="KW-0472">Membrane</keyword>
<feature type="region of interest" description="Disordered" evidence="1">
    <location>
        <begin position="234"/>
        <end position="266"/>
    </location>
</feature>
<evidence type="ECO:0008006" key="6">
    <source>
        <dbReference type="Google" id="ProtNLM"/>
    </source>
</evidence>
<keyword evidence="2" id="KW-0812">Transmembrane</keyword>
<evidence type="ECO:0000256" key="1">
    <source>
        <dbReference type="SAM" id="MobiDB-lite"/>
    </source>
</evidence>
<sequence length="428" mass="45016">MLGPFLSLFLLLLEFPSPSTAYSWHFTSTPTQCQNLTVSISGSDGKGPYRVLIVPFGSTPFANNTEVRRILDQKFSSDSATDVTFQLSYPENSQFVAVVSDATGFGSGGTSVAAQVTSSSDTSCFDASKEVSPEFVYSIEPSNQIVQCQETRIWWDPATVQGTPNFLGVIPGGESFTVPEASLTNVTSQGTGFSWTPSIRGGTTLLLVGGDDRGNGTAGSALFTVSSGISNNSTCLNSESPSSTPGTPAGGSYPTGTNGEGTGSNSSNGNNTGAIVGGVIGGVVGVVALLLLLWFLRRRHRQKQEKEKTVDLLHEDDGDERSPAAAELPQYYEPEPFIVPDPTVASEDGRLSADGRPISQILSSRSGTPDIPGSTTSMGGARKGGLRSLRPVNIIQHDDAGPSGPPIAREEEEPETIELPPAYTKIRQ</sequence>
<evidence type="ECO:0000256" key="2">
    <source>
        <dbReference type="SAM" id="Phobius"/>
    </source>
</evidence>
<proteinExistence type="predicted"/>
<dbReference type="Proteomes" id="UP000219338">
    <property type="component" value="Unassembled WGS sequence"/>
</dbReference>
<gene>
    <name evidence="4" type="ORF">ARMOST_01944</name>
</gene>
<feature type="region of interest" description="Disordered" evidence="1">
    <location>
        <begin position="360"/>
        <end position="428"/>
    </location>
</feature>
<dbReference type="OMA" id="NIVQHED"/>
<keyword evidence="5" id="KW-1185">Reference proteome</keyword>
<feature type="signal peptide" evidence="3">
    <location>
        <begin position="1"/>
        <end position="21"/>
    </location>
</feature>
<keyword evidence="2" id="KW-1133">Transmembrane helix</keyword>
<keyword evidence="3" id="KW-0732">Signal</keyword>
<dbReference type="STRING" id="47428.A0A284QQD5"/>
<feature type="compositionally biased region" description="Polar residues" evidence="1">
    <location>
        <begin position="234"/>
        <end position="246"/>
    </location>
</feature>
<dbReference type="EMBL" id="FUEG01000001">
    <property type="protein sequence ID" value="SJK98675.1"/>
    <property type="molecule type" value="Genomic_DNA"/>
</dbReference>
<dbReference type="OrthoDB" id="3267813at2759"/>